<proteinExistence type="predicted"/>
<reference evidence="1 2" key="2">
    <citation type="journal article" date="2009" name="Appl. Environ. Microbiol.">
        <title>Rhizobium sp. strain NGR234 possesses a remarkable number of secretion systems.</title>
        <authorList>
            <person name="Schmeisser C."/>
            <person name="Liesegang H."/>
            <person name="Krysciak D."/>
            <person name="Bakkou N."/>
            <person name="Le Quere A."/>
            <person name="Wollherr A."/>
            <person name="Heinemeyer I."/>
            <person name="Morgenstern B."/>
            <person name="Pommerening-Roeser A."/>
            <person name="Flores M."/>
            <person name="Palacios R."/>
            <person name="Brenner S."/>
            <person name="Gottschalk G."/>
            <person name="Schmitz R.A."/>
            <person name="Broughton W.J."/>
            <person name="Perret X."/>
            <person name="Strittmatter A.W."/>
            <person name="Streit W.R."/>
        </authorList>
    </citation>
    <scope>NUCLEOTIDE SEQUENCE [LARGE SCALE GENOMIC DNA]</scope>
    <source>
        <strain evidence="2">NBRC 101917 / NGR234</strain>
    </source>
</reference>
<geneLocation type="plasmid" evidence="2">
    <name>sym pNGR234b</name>
</geneLocation>
<gene>
    <name evidence="1" type="ordered locus">NGR_b08050</name>
</gene>
<dbReference type="AlphaFoldDB" id="C3KQA3"/>
<dbReference type="EMBL" id="CP000874">
    <property type="protein sequence ID" value="ACP22261.1"/>
    <property type="molecule type" value="Genomic_DNA"/>
</dbReference>
<evidence type="ECO:0000313" key="1">
    <source>
        <dbReference type="EMBL" id="ACP22261.1"/>
    </source>
</evidence>
<organism evidence="1 2">
    <name type="scientific">Sinorhizobium fredii (strain NBRC 101917 / NGR234)</name>
    <dbReference type="NCBI Taxonomy" id="394"/>
    <lineage>
        <taxon>Bacteria</taxon>
        <taxon>Pseudomonadati</taxon>
        <taxon>Pseudomonadota</taxon>
        <taxon>Alphaproteobacteria</taxon>
        <taxon>Hyphomicrobiales</taxon>
        <taxon>Rhizobiaceae</taxon>
        <taxon>Sinorhizobium/Ensifer group</taxon>
        <taxon>Sinorhizobium</taxon>
    </lineage>
</organism>
<accession>C3KQA3</accession>
<dbReference type="KEGG" id="rhi:NGR_b08050"/>
<keyword evidence="2" id="KW-1185">Reference proteome</keyword>
<keyword evidence="1" id="KW-0614">Plasmid</keyword>
<dbReference type="Proteomes" id="UP000001054">
    <property type="component" value="Plasmid pNGR234b"/>
</dbReference>
<protein>
    <submittedName>
        <fullName evidence="1">Uncharacterized protein</fullName>
    </submittedName>
</protein>
<name>C3KQA3_SINFN</name>
<sequence length="150" mass="17003">MPRIVMRDSSKEIVDPVHFWISRQAWNAARLFLMPLGLLIGISPPAKLEAHSAPSGWDYPSQCCGERDCWPVHDGSVVEGPEGYVVRGTGETIDYRDPRVMPSPDGEIHLCLDADDIHPRLTTCLFVPPRAVMGLRRHQRQGEFRIDLYR</sequence>
<dbReference type="OrthoDB" id="7871245at2"/>
<dbReference type="HOGENOM" id="CLU_146058_0_0_5"/>
<reference evidence="2" key="1">
    <citation type="journal article" date="2004" name="J. Bacteriol.">
        <title>An evolutionary hot spot: the pNGR234b replicon of Rhizobium sp. strain NGR234.</title>
        <authorList>
            <person name="Streit W.R."/>
            <person name="Schmitz R.A."/>
            <person name="Perret X."/>
            <person name="Staehelin C."/>
            <person name="Deakin W.J."/>
            <person name="Raasch C."/>
            <person name="Liesegang H."/>
            <person name="Broughton W.J."/>
        </authorList>
    </citation>
    <scope>NUCLEOTIDE SEQUENCE [LARGE SCALE GENOMIC DNA]</scope>
    <source>
        <strain evidence="2">NBRC 101917 / NGR234</strain>
    </source>
</reference>
<evidence type="ECO:0000313" key="2">
    <source>
        <dbReference type="Proteomes" id="UP000001054"/>
    </source>
</evidence>